<evidence type="ECO:0000256" key="4">
    <source>
        <dbReference type="ARBA" id="ARBA00008766"/>
    </source>
</evidence>
<evidence type="ECO:0000256" key="11">
    <source>
        <dbReference type="ARBA" id="ARBA00030849"/>
    </source>
</evidence>
<dbReference type="InterPro" id="IPR000994">
    <property type="entry name" value="Pept_M24"/>
</dbReference>
<dbReference type="PANTHER" id="PTHR43226:SF4">
    <property type="entry name" value="XAA-PRO AMINOPEPTIDASE 3"/>
    <property type="match status" value="1"/>
</dbReference>
<evidence type="ECO:0000256" key="3">
    <source>
        <dbReference type="ARBA" id="ARBA00002443"/>
    </source>
</evidence>
<reference evidence="15" key="1">
    <citation type="submission" date="2024-06" db="EMBL/GenBank/DDBJ databases">
        <title>Draft Genome Sequences of Epichloe bromicola Strains Isolated from Elymus ciliaris.</title>
        <authorList>
            <consortium name="Epichloe bromicola genome sequencing consortium"/>
            <person name="Miura A."/>
            <person name="Imano S."/>
            <person name="Ashida A."/>
            <person name="Sato I."/>
            <person name="Chiba S."/>
            <person name="Tanaka A."/>
            <person name="Camagna M."/>
            <person name="Takemoto D."/>
        </authorList>
    </citation>
    <scope>NUCLEOTIDE SEQUENCE [LARGE SCALE GENOMIC DNA]</scope>
    <source>
        <strain evidence="15">DP</strain>
    </source>
</reference>
<dbReference type="InterPro" id="IPR036005">
    <property type="entry name" value="Creatinase/aminopeptidase-like"/>
</dbReference>
<dbReference type="InterPro" id="IPR029149">
    <property type="entry name" value="Creatin/AminoP/Spt16_N"/>
</dbReference>
<protein>
    <recommendedName>
        <fullName evidence="5">Xaa-Pro aminopeptidase</fullName>
        <ecNumber evidence="5">3.4.11.9</ecNumber>
    </recommendedName>
    <alternativeName>
        <fullName evidence="11">Aminoacylproline aminopeptidase</fullName>
    </alternativeName>
</protein>
<dbReference type="CDD" id="cd01087">
    <property type="entry name" value="Prolidase"/>
    <property type="match status" value="1"/>
</dbReference>
<comment type="caution">
    <text evidence="14">The sequence shown here is derived from an EMBL/GenBank/DDBJ whole genome shotgun (WGS) entry which is preliminary data.</text>
</comment>
<feature type="domain" description="Aminopeptidase P N-terminal" evidence="13">
    <location>
        <begin position="88"/>
        <end position="225"/>
    </location>
</feature>
<sequence>MKFPRPTFRSSSLPCSARPIKAPWPSRNHSRNISSSRTRTACHASKHTVASRFYSSGQVVSAADIQFGQPVYETHPHMLKAGELTPGITAQEYADRRAALAHSMSDGGVAVLHAASIQYKSGAVFHPYRQESNFFWLTGWNEDQAVAVIEKTGPNMDDYNFRMFVKRKDPKDEQWNGYRNGIDAARDVFNADEAYSIDGVDSLLPEILQSAKLVYADVQPVADSGKNWLWRFFSSKESTRPARTPLYPVMNKLRVVKSAAEVANMRKAGQISGRAITEAMRRGWTREKDLHAFLDYQFATNGCDGPAYIPVIAGGDRANCIHYTANNNTFRNDEFILVDAGGEYGTYITDISRTWPVSGKFTAAQRDVYEAVLKVQRTSVSLCRESARMSLEEIHGITARGLVDQLKSIGFNVSMSTIDQLFPHHVGHYIGLDVHDCPGYTRRETLRRGHCVTIEPGVYVPYDDRWPKHFHGMGVRIEDSICVDEDSPFILTTEAVKEVDDIEALR</sequence>
<name>A0ABQ0CQT3_9HYPO</name>
<evidence type="ECO:0000256" key="8">
    <source>
        <dbReference type="ARBA" id="ARBA00022801"/>
    </source>
</evidence>
<comment type="similarity">
    <text evidence="4">Belongs to the peptidase M24B family.</text>
</comment>
<evidence type="ECO:0000259" key="13">
    <source>
        <dbReference type="SMART" id="SM01011"/>
    </source>
</evidence>
<dbReference type="Pfam" id="PF00557">
    <property type="entry name" value="Peptidase_M24"/>
    <property type="match status" value="1"/>
</dbReference>
<keyword evidence="6" id="KW-0031">Aminopeptidase</keyword>
<organism evidence="14 15">
    <name type="scientific">Epichloe bromicola</name>
    <dbReference type="NCBI Taxonomy" id="79588"/>
    <lineage>
        <taxon>Eukaryota</taxon>
        <taxon>Fungi</taxon>
        <taxon>Dikarya</taxon>
        <taxon>Ascomycota</taxon>
        <taxon>Pezizomycotina</taxon>
        <taxon>Sordariomycetes</taxon>
        <taxon>Hypocreomycetidae</taxon>
        <taxon>Hypocreales</taxon>
        <taxon>Clavicipitaceae</taxon>
        <taxon>Epichloe</taxon>
    </lineage>
</organism>
<keyword evidence="15" id="KW-1185">Reference proteome</keyword>
<evidence type="ECO:0000256" key="1">
    <source>
        <dbReference type="ARBA" id="ARBA00001424"/>
    </source>
</evidence>
<dbReference type="PANTHER" id="PTHR43226">
    <property type="entry name" value="XAA-PRO AMINOPEPTIDASE 3"/>
    <property type="match status" value="1"/>
</dbReference>
<dbReference type="EC" id="3.4.11.9" evidence="5"/>
<proteinExistence type="inferred from homology"/>
<dbReference type="Proteomes" id="UP001562357">
    <property type="component" value="Unassembled WGS sequence"/>
</dbReference>
<keyword evidence="9" id="KW-0482">Metalloprotease</keyword>
<evidence type="ECO:0000256" key="6">
    <source>
        <dbReference type="ARBA" id="ARBA00022438"/>
    </source>
</evidence>
<evidence type="ECO:0000256" key="5">
    <source>
        <dbReference type="ARBA" id="ARBA00012574"/>
    </source>
</evidence>
<evidence type="ECO:0000313" key="14">
    <source>
        <dbReference type="EMBL" id="GAB0135808.1"/>
    </source>
</evidence>
<dbReference type="Gene3D" id="3.90.230.10">
    <property type="entry name" value="Creatinase/methionine aminopeptidase superfamily"/>
    <property type="match status" value="1"/>
</dbReference>
<keyword evidence="6" id="KW-0645">Protease</keyword>
<dbReference type="SMART" id="SM01011">
    <property type="entry name" value="AMP_N"/>
    <property type="match status" value="1"/>
</dbReference>
<dbReference type="InterPro" id="IPR052433">
    <property type="entry name" value="X-Pro_dipept-like"/>
</dbReference>
<evidence type="ECO:0000256" key="7">
    <source>
        <dbReference type="ARBA" id="ARBA00022723"/>
    </source>
</evidence>
<evidence type="ECO:0000256" key="10">
    <source>
        <dbReference type="ARBA" id="ARBA00023211"/>
    </source>
</evidence>
<comment type="function">
    <text evidence="3">Catalyzes the removal of a penultimate prolyl residue from the N-termini of peptides.</text>
</comment>
<dbReference type="Pfam" id="PF05195">
    <property type="entry name" value="AMP_N"/>
    <property type="match status" value="1"/>
</dbReference>
<evidence type="ECO:0000256" key="2">
    <source>
        <dbReference type="ARBA" id="ARBA00001936"/>
    </source>
</evidence>
<gene>
    <name evidence="14" type="primary">g4133</name>
    <name evidence="14" type="ORF">EsDP_00004133</name>
</gene>
<dbReference type="SUPFAM" id="SSF55920">
    <property type="entry name" value="Creatinase/aminopeptidase"/>
    <property type="match status" value="1"/>
</dbReference>
<feature type="region of interest" description="Disordered" evidence="12">
    <location>
        <begin position="1"/>
        <end position="41"/>
    </location>
</feature>
<dbReference type="SUPFAM" id="SSF53092">
    <property type="entry name" value="Creatinase/prolidase N-terminal domain"/>
    <property type="match status" value="1"/>
</dbReference>
<dbReference type="InterPro" id="IPR007865">
    <property type="entry name" value="Aminopep_P_N"/>
</dbReference>
<keyword evidence="8" id="KW-0378">Hydrolase</keyword>
<comment type="catalytic activity">
    <reaction evidence="1">
        <text>Release of any N-terminal amino acid, including proline, that is linked to proline, even from a dipeptide or tripeptide.</text>
        <dbReference type="EC" id="3.4.11.9"/>
    </reaction>
</comment>
<keyword evidence="10" id="KW-0464">Manganese</keyword>
<dbReference type="Gene3D" id="3.40.350.10">
    <property type="entry name" value="Creatinase/prolidase N-terminal domain"/>
    <property type="match status" value="1"/>
</dbReference>
<evidence type="ECO:0000313" key="15">
    <source>
        <dbReference type="Proteomes" id="UP001562357"/>
    </source>
</evidence>
<evidence type="ECO:0000256" key="12">
    <source>
        <dbReference type="SAM" id="MobiDB-lite"/>
    </source>
</evidence>
<comment type="cofactor">
    <cofactor evidence="2">
        <name>Mn(2+)</name>
        <dbReference type="ChEBI" id="CHEBI:29035"/>
    </cofactor>
</comment>
<evidence type="ECO:0000256" key="9">
    <source>
        <dbReference type="ARBA" id="ARBA00023049"/>
    </source>
</evidence>
<keyword evidence="7" id="KW-0479">Metal-binding</keyword>
<dbReference type="EMBL" id="BAAFGZ010000150">
    <property type="protein sequence ID" value="GAB0135808.1"/>
    <property type="molecule type" value="Genomic_DNA"/>
</dbReference>
<accession>A0ABQ0CQT3</accession>